<proteinExistence type="predicted"/>
<dbReference type="PANTHER" id="PTHR21192">
    <property type="entry name" value="NUCLEAR PROTEIN E3-3"/>
    <property type="match status" value="1"/>
</dbReference>
<accession>D5BX32</accession>
<evidence type="ECO:0008006" key="3">
    <source>
        <dbReference type="Google" id="ProtNLM"/>
    </source>
</evidence>
<keyword evidence="2" id="KW-1185">Reference proteome</keyword>
<dbReference type="Gene3D" id="3.40.1230.10">
    <property type="entry name" value="MTH938-like"/>
    <property type="match status" value="1"/>
</dbReference>
<organism evidence="1 2">
    <name type="scientific">Nitrosococcus halophilus (strain Nc4)</name>
    <dbReference type="NCBI Taxonomy" id="472759"/>
    <lineage>
        <taxon>Bacteria</taxon>
        <taxon>Pseudomonadati</taxon>
        <taxon>Pseudomonadota</taxon>
        <taxon>Gammaproteobacteria</taxon>
        <taxon>Chromatiales</taxon>
        <taxon>Chromatiaceae</taxon>
        <taxon>Nitrosococcus</taxon>
    </lineage>
</organism>
<dbReference type="PANTHER" id="PTHR21192:SF2">
    <property type="entry name" value="NADH DEHYDROGENASE [UBIQUINONE] 1 ALPHA SUBCOMPLEX ASSEMBLY FACTOR 3"/>
    <property type="match status" value="1"/>
</dbReference>
<gene>
    <name evidence="1" type="ordered locus">Nhal_2639</name>
</gene>
<dbReference type="AlphaFoldDB" id="D5BX32"/>
<protein>
    <recommendedName>
        <fullName evidence="3">Xcc1710-like domain-containing protein</fullName>
    </recommendedName>
</protein>
<dbReference type="STRING" id="472759.Nhal_2639"/>
<sequence length="146" mass="16354">MKFSLDERLDVYTVSAYGPGYVEFSIPNYLGEDAELLKEGLKQDEGRQKISQSVVVLPSQLQEWPPASFVELEKSHFQSLLELKPEVVVVGTGERLRFPAPYLVEPLVRHQVGVEFMDTAAACRTYNILVGEGRRVIAALIMIAND</sequence>
<evidence type="ECO:0000313" key="1">
    <source>
        <dbReference type="EMBL" id="ADE15715.1"/>
    </source>
</evidence>
<dbReference type="InterPro" id="IPR036748">
    <property type="entry name" value="MTH938-like_sf"/>
</dbReference>
<name>D5BX32_NITHN</name>
<dbReference type="SUPFAM" id="SSF64076">
    <property type="entry name" value="MTH938-like"/>
    <property type="match status" value="1"/>
</dbReference>
<reference evidence="2" key="1">
    <citation type="submission" date="2010-04" db="EMBL/GenBank/DDBJ databases">
        <title>Complete genome sequence of Nitrosococcus halophilus Nc4, a salt-adapted, aerobic obligate ammonia-oxidizing sulfur purple bacterium.</title>
        <authorList>
            <consortium name="US DOE Joint Genome Institute"/>
            <person name="Campbell M.A."/>
            <person name="Malfatti S.A."/>
            <person name="Chain P.S.G."/>
            <person name="Heidelberg J.F."/>
            <person name="Ward B.B."/>
            <person name="Klotz M.G."/>
        </authorList>
    </citation>
    <scope>NUCLEOTIDE SEQUENCE [LARGE SCALE GENOMIC DNA]</scope>
    <source>
        <strain evidence="2">Nc4</strain>
    </source>
</reference>
<dbReference type="HOGENOM" id="CLU_074390_2_1_6"/>
<dbReference type="Pfam" id="PF04430">
    <property type="entry name" value="DUF498"/>
    <property type="match status" value="1"/>
</dbReference>
<dbReference type="EMBL" id="CP001798">
    <property type="protein sequence ID" value="ADE15715.1"/>
    <property type="molecule type" value="Genomic_DNA"/>
</dbReference>
<evidence type="ECO:0000313" key="2">
    <source>
        <dbReference type="Proteomes" id="UP000001844"/>
    </source>
</evidence>
<dbReference type="KEGG" id="nhl:Nhal_2639"/>
<dbReference type="InterPro" id="IPR007523">
    <property type="entry name" value="NDUFAF3/AAMDC"/>
</dbReference>
<dbReference type="RefSeq" id="WP_013033575.1">
    <property type="nucleotide sequence ID" value="NC_013960.1"/>
</dbReference>
<dbReference type="Proteomes" id="UP000001844">
    <property type="component" value="Chromosome"/>
</dbReference>
<dbReference type="eggNOG" id="COG3737">
    <property type="taxonomic scope" value="Bacteria"/>
</dbReference>
<dbReference type="OrthoDB" id="9800373at2"/>
<dbReference type="CDD" id="cd05560">
    <property type="entry name" value="Xcc1710_like"/>
    <property type="match status" value="1"/>
</dbReference>